<dbReference type="RefSeq" id="WP_013015789.1">
    <property type="nucleotide sequence ID" value="NC_013947.1"/>
</dbReference>
<keyword evidence="2" id="KW-0597">Phosphoprotein</keyword>
<dbReference type="GO" id="GO:0003677">
    <property type="term" value="F:DNA binding"/>
    <property type="evidence" value="ECO:0007669"/>
    <property type="project" value="UniProtKB-KW"/>
</dbReference>
<dbReference type="CDD" id="cd06170">
    <property type="entry name" value="LuxR_C_like"/>
    <property type="match status" value="1"/>
</dbReference>
<dbReference type="HOGENOM" id="CLU_000445_90_10_11"/>
<dbReference type="EMBL" id="CP001778">
    <property type="protein sequence ID" value="ADD40218.1"/>
    <property type="molecule type" value="Genomic_DNA"/>
</dbReference>
<dbReference type="PROSITE" id="PS50043">
    <property type="entry name" value="HTH_LUXR_2"/>
    <property type="match status" value="1"/>
</dbReference>
<evidence type="ECO:0000259" key="4">
    <source>
        <dbReference type="PROSITE" id="PS50110"/>
    </source>
</evidence>
<dbReference type="InterPro" id="IPR001789">
    <property type="entry name" value="Sig_transdc_resp-reg_receiver"/>
</dbReference>
<evidence type="ECO:0000256" key="1">
    <source>
        <dbReference type="ARBA" id="ARBA00023125"/>
    </source>
</evidence>
<dbReference type="KEGG" id="sna:Snas_0503"/>
<name>D3Q5R9_STANL</name>
<organism evidence="5 6">
    <name type="scientific">Stackebrandtia nassauensis (strain DSM 44728 / CIP 108903 / NRRL B-16338 / NBRC 102104 / LLR-40K-21)</name>
    <dbReference type="NCBI Taxonomy" id="446470"/>
    <lineage>
        <taxon>Bacteria</taxon>
        <taxon>Bacillati</taxon>
        <taxon>Actinomycetota</taxon>
        <taxon>Actinomycetes</taxon>
        <taxon>Glycomycetales</taxon>
        <taxon>Glycomycetaceae</taxon>
        <taxon>Stackebrandtia</taxon>
    </lineage>
</organism>
<dbReference type="Proteomes" id="UP000000844">
    <property type="component" value="Chromosome"/>
</dbReference>
<reference evidence="5 6" key="1">
    <citation type="journal article" date="2009" name="Stand. Genomic Sci.">
        <title>Complete genome sequence of Stackebrandtia nassauensis type strain (LLR-40K-21).</title>
        <authorList>
            <person name="Munk C."/>
            <person name="Lapidus A."/>
            <person name="Copeland A."/>
            <person name="Jando M."/>
            <person name="Mayilraj S."/>
            <person name="Glavina Del Rio T."/>
            <person name="Nolan M."/>
            <person name="Chen F."/>
            <person name="Lucas S."/>
            <person name="Tice H."/>
            <person name="Cheng J.F."/>
            <person name="Han C."/>
            <person name="Detter J.C."/>
            <person name="Bruce D."/>
            <person name="Goodwin L."/>
            <person name="Chain P."/>
            <person name="Pitluck S."/>
            <person name="Goker M."/>
            <person name="Ovchinikova G."/>
            <person name="Pati A."/>
            <person name="Ivanova N."/>
            <person name="Mavromatis K."/>
            <person name="Chen A."/>
            <person name="Palaniappan K."/>
            <person name="Land M."/>
            <person name="Hauser L."/>
            <person name="Chang Y.J."/>
            <person name="Jeffries C.D."/>
            <person name="Bristow J."/>
            <person name="Eisen J.A."/>
            <person name="Markowitz V."/>
            <person name="Hugenholtz P."/>
            <person name="Kyrpides N.C."/>
            <person name="Klenk H.P."/>
        </authorList>
    </citation>
    <scope>NUCLEOTIDE SEQUENCE [LARGE SCALE GENOMIC DNA]</scope>
    <source>
        <strain evidence="6">DSM 44728 / CIP 108903 / NRRL B-16338 / NBRC 102104 / LLR-40K-21</strain>
    </source>
</reference>
<dbReference type="PANTHER" id="PTHR43214:SF42">
    <property type="entry name" value="TRANSCRIPTIONAL REGULATORY PROTEIN DESR"/>
    <property type="match status" value="1"/>
</dbReference>
<feature type="domain" description="HTH luxR-type" evidence="3">
    <location>
        <begin position="135"/>
        <end position="200"/>
    </location>
</feature>
<dbReference type="GO" id="GO:0000160">
    <property type="term" value="P:phosphorelay signal transduction system"/>
    <property type="evidence" value="ECO:0007669"/>
    <property type="project" value="InterPro"/>
</dbReference>
<feature type="domain" description="Response regulatory" evidence="4">
    <location>
        <begin position="4"/>
        <end position="120"/>
    </location>
</feature>
<protein>
    <submittedName>
        <fullName evidence="5">Two component transcriptional regulator, LuxR family</fullName>
    </submittedName>
</protein>
<dbReference type="SUPFAM" id="SSF52172">
    <property type="entry name" value="CheY-like"/>
    <property type="match status" value="1"/>
</dbReference>
<dbReference type="AlphaFoldDB" id="D3Q5R9"/>
<dbReference type="PROSITE" id="PS50110">
    <property type="entry name" value="RESPONSE_REGULATORY"/>
    <property type="match status" value="1"/>
</dbReference>
<evidence type="ECO:0000259" key="3">
    <source>
        <dbReference type="PROSITE" id="PS50043"/>
    </source>
</evidence>
<dbReference type="STRING" id="446470.Snas_0503"/>
<dbReference type="Pfam" id="PF00196">
    <property type="entry name" value="GerE"/>
    <property type="match status" value="1"/>
</dbReference>
<sequence length="202" mass="21435">MTIRILVADDEAMLRGALVALLDLESDLDVVAEVDTSTAAVTATAESRPDIAVLDLEMPPADGLVAAEQILRQPTPPRIVLVTRHARPGVLRRALAAGVSAFVPKTTPAERLAEIIRDVHSGRRYVDPDIAASALTEDECPLTTRELEVLRAARTGASIADIAAAVHLAPGTVRNYLSSAMTKLGVSSRHAAAHAAWEQGWI</sequence>
<dbReference type="SMART" id="SM00448">
    <property type="entry name" value="REC"/>
    <property type="match status" value="1"/>
</dbReference>
<dbReference type="InterPro" id="IPR016032">
    <property type="entry name" value="Sig_transdc_resp-reg_C-effctor"/>
</dbReference>
<dbReference type="InterPro" id="IPR036388">
    <property type="entry name" value="WH-like_DNA-bd_sf"/>
</dbReference>
<dbReference type="PANTHER" id="PTHR43214">
    <property type="entry name" value="TWO-COMPONENT RESPONSE REGULATOR"/>
    <property type="match status" value="1"/>
</dbReference>
<dbReference type="Gene3D" id="3.40.50.2300">
    <property type="match status" value="1"/>
</dbReference>
<dbReference type="Pfam" id="PF00072">
    <property type="entry name" value="Response_reg"/>
    <property type="match status" value="1"/>
</dbReference>
<keyword evidence="6" id="KW-1185">Reference proteome</keyword>
<dbReference type="InterPro" id="IPR039420">
    <property type="entry name" value="WalR-like"/>
</dbReference>
<dbReference type="PRINTS" id="PR00038">
    <property type="entry name" value="HTHLUXR"/>
</dbReference>
<dbReference type="Gene3D" id="1.10.10.10">
    <property type="entry name" value="Winged helix-like DNA-binding domain superfamily/Winged helix DNA-binding domain"/>
    <property type="match status" value="1"/>
</dbReference>
<dbReference type="InterPro" id="IPR000792">
    <property type="entry name" value="Tscrpt_reg_LuxR_C"/>
</dbReference>
<dbReference type="GO" id="GO:0006355">
    <property type="term" value="P:regulation of DNA-templated transcription"/>
    <property type="evidence" value="ECO:0007669"/>
    <property type="project" value="InterPro"/>
</dbReference>
<keyword evidence="1" id="KW-0238">DNA-binding</keyword>
<evidence type="ECO:0000313" key="5">
    <source>
        <dbReference type="EMBL" id="ADD40218.1"/>
    </source>
</evidence>
<gene>
    <name evidence="5" type="ordered locus">Snas_0503</name>
</gene>
<evidence type="ECO:0000256" key="2">
    <source>
        <dbReference type="PROSITE-ProRule" id="PRU00169"/>
    </source>
</evidence>
<dbReference type="SUPFAM" id="SSF46894">
    <property type="entry name" value="C-terminal effector domain of the bipartite response regulators"/>
    <property type="match status" value="1"/>
</dbReference>
<dbReference type="SMART" id="SM00421">
    <property type="entry name" value="HTH_LUXR"/>
    <property type="match status" value="1"/>
</dbReference>
<dbReference type="InterPro" id="IPR011006">
    <property type="entry name" value="CheY-like_superfamily"/>
</dbReference>
<accession>D3Q5R9</accession>
<dbReference type="eggNOG" id="COG2197">
    <property type="taxonomic scope" value="Bacteria"/>
</dbReference>
<evidence type="ECO:0000313" key="6">
    <source>
        <dbReference type="Proteomes" id="UP000000844"/>
    </source>
</evidence>
<feature type="modified residue" description="4-aspartylphosphate" evidence="2">
    <location>
        <position position="55"/>
    </location>
</feature>
<proteinExistence type="predicted"/>